<accession>A0A914CJW6</accession>
<evidence type="ECO:0000313" key="1">
    <source>
        <dbReference type="Proteomes" id="UP000887540"/>
    </source>
</evidence>
<proteinExistence type="predicted"/>
<dbReference type="AlphaFoldDB" id="A0A914CJW6"/>
<sequence>MCGIFIALEVWFKHSPEFEKQNKSVTINFNGFEYGPPFSWEEYGNESCAITVNLNRISPKVALLHRFNGSYRSKIGNDASLNVKVIMEGLGDDRIIHSNYMHKTAAKMTICDSDHEKGDFHDYPNTYLEDMEQNDIYYRLCDAHVPTAHSERIYQPKSQEYY</sequence>
<keyword evidence="1" id="KW-1185">Reference proteome</keyword>
<dbReference type="Proteomes" id="UP000887540">
    <property type="component" value="Unplaced"/>
</dbReference>
<name>A0A914CJW6_9BILA</name>
<organism evidence="1 2">
    <name type="scientific">Acrobeloides nanus</name>
    <dbReference type="NCBI Taxonomy" id="290746"/>
    <lineage>
        <taxon>Eukaryota</taxon>
        <taxon>Metazoa</taxon>
        <taxon>Ecdysozoa</taxon>
        <taxon>Nematoda</taxon>
        <taxon>Chromadorea</taxon>
        <taxon>Rhabditida</taxon>
        <taxon>Tylenchina</taxon>
        <taxon>Cephalobomorpha</taxon>
        <taxon>Cephaloboidea</taxon>
        <taxon>Cephalobidae</taxon>
        <taxon>Acrobeloides</taxon>
    </lineage>
</organism>
<reference evidence="2" key="1">
    <citation type="submission" date="2022-11" db="UniProtKB">
        <authorList>
            <consortium name="WormBaseParasite"/>
        </authorList>
    </citation>
    <scope>IDENTIFICATION</scope>
</reference>
<dbReference type="WBParaSite" id="ACRNAN_scaffold11398.g10571.t1">
    <property type="protein sequence ID" value="ACRNAN_scaffold11398.g10571.t1"/>
    <property type="gene ID" value="ACRNAN_scaffold11398.g10571"/>
</dbReference>
<protein>
    <submittedName>
        <fullName evidence="2">Uncharacterized protein</fullName>
    </submittedName>
</protein>
<evidence type="ECO:0000313" key="2">
    <source>
        <dbReference type="WBParaSite" id="ACRNAN_scaffold11398.g10571.t1"/>
    </source>
</evidence>